<protein>
    <recommendedName>
        <fullName evidence="2">guanylate cyclase</fullName>
        <ecNumber evidence="2">4.6.1.2</ecNumber>
    </recommendedName>
</protein>
<dbReference type="InterPro" id="IPR024096">
    <property type="entry name" value="NO_sig/Golgi_transp_ligand-bd"/>
</dbReference>
<dbReference type="PROSITE" id="PS00452">
    <property type="entry name" value="GUANYLATE_CYCLASE_1"/>
    <property type="match status" value="1"/>
</dbReference>
<dbReference type="FunFam" id="3.30.450.260:FF:000002">
    <property type="entry name" value="guanylate cyclase soluble subunit alpha-2"/>
    <property type="match status" value="1"/>
</dbReference>
<dbReference type="Pfam" id="PF07700">
    <property type="entry name" value="HNOB"/>
    <property type="match status" value="1"/>
</dbReference>
<dbReference type="Gene3D" id="6.10.250.780">
    <property type="match status" value="1"/>
</dbReference>
<dbReference type="CDD" id="cd07302">
    <property type="entry name" value="CHD"/>
    <property type="match status" value="1"/>
</dbReference>
<dbReference type="OMA" id="DESXQMI"/>
<evidence type="ECO:0000259" key="10">
    <source>
        <dbReference type="PROSITE" id="PS50125"/>
    </source>
</evidence>
<keyword evidence="3" id="KW-0963">Cytoplasm</keyword>
<gene>
    <name evidence="12 13" type="primary">LOC106062493</name>
</gene>
<evidence type="ECO:0000256" key="9">
    <source>
        <dbReference type="SAM" id="MobiDB-lite"/>
    </source>
</evidence>
<dbReference type="PROSITE" id="PS50125">
    <property type="entry name" value="GUANYLATE_CYCLASE_2"/>
    <property type="match status" value="1"/>
</dbReference>
<dbReference type="Gene3D" id="3.90.1520.10">
    <property type="entry name" value="H-NOX domain"/>
    <property type="match status" value="1"/>
</dbReference>
<evidence type="ECO:0000256" key="3">
    <source>
        <dbReference type="ARBA" id="ARBA00022490"/>
    </source>
</evidence>
<dbReference type="InterPro" id="IPR001054">
    <property type="entry name" value="A/G_cyclase"/>
</dbReference>
<accession>A0A9W3AA90</accession>
<dbReference type="PANTHER" id="PTHR45655">
    <property type="entry name" value="GUANYLATE CYCLASE SOLUBLE SUBUNIT BETA-2"/>
    <property type="match status" value="1"/>
</dbReference>
<dbReference type="SUPFAM" id="SSF111126">
    <property type="entry name" value="Ligand-binding domain in the NO signalling and Golgi transport"/>
    <property type="match status" value="1"/>
</dbReference>
<comment type="similarity">
    <text evidence="8">Belongs to the adenylyl cyclase class-4/guanylyl cyclase family.</text>
</comment>
<dbReference type="SUPFAM" id="SSF55073">
    <property type="entry name" value="Nucleotide cyclase"/>
    <property type="match status" value="1"/>
</dbReference>
<evidence type="ECO:0000313" key="13">
    <source>
        <dbReference type="RefSeq" id="XP_055884111.1"/>
    </source>
</evidence>
<evidence type="ECO:0000256" key="8">
    <source>
        <dbReference type="RuleBase" id="RU000405"/>
    </source>
</evidence>
<keyword evidence="4" id="KW-0547">Nucleotide-binding</keyword>
<dbReference type="SMART" id="SM00044">
    <property type="entry name" value="CYCc"/>
    <property type="match status" value="1"/>
</dbReference>
<feature type="domain" description="Guanylate cyclase" evidence="10">
    <location>
        <begin position="426"/>
        <end position="554"/>
    </location>
</feature>
<evidence type="ECO:0000313" key="12">
    <source>
        <dbReference type="RefSeq" id="XP_055884110.1"/>
    </source>
</evidence>
<dbReference type="PANTHER" id="PTHR45655:SF13">
    <property type="entry name" value="SOLUBLE GUANYLATE CYCLASE GCY-32-RELATED"/>
    <property type="match status" value="1"/>
</dbReference>
<dbReference type="RefSeq" id="XP_055884111.1">
    <property type="nucleotide sequence ID" value="XM_056028136.1"/>
</dbReference>
<proteinExistence type="inferred from homology"/>
<keyword evidence="6 8" id="KW-0456">Lyase</keyword>
<dbReference type="GO" id="GO:0005525">
    <property type="term" value="F:GTP binding"/>
    <property type="evidence" value="ECO:0007669"/>
    <property type="project" value="UniProtKB-KW"/>
</dbReference>
<dbReference type="GeneID" id="106062493"/>
<dbReference type="Pfam" id="PF07701">
    <property type="entry name" value="HNOBA"/>
    <property type="match status" value="1"/>
</dbReference>
<dbReference type="InterPro" id="IPR011645">
    <property type="entry name" value="HNOB_dom_associated"/>
</dbReference>
<feature type="region of interest" description="Disordered" evidence="9">
    <location>
        <begin position="621"/>
        <end position="690"/>
    </location>
</feature>
<dbReference type="RefSeq" id="XP_055884110.1">
    <property type="nucleotide sequence ID" value="XM_056028135.1"/>
</dbReference>
<evidence type="ECO:0000256" key="4">
    <source>
        <dbReference type="ARBA" id="ARBA00022741"/>
    </source>
</evidence>
<dbReference type="EC" id="4.6.1.2" evidence="2"/>
<dbReference type="AlphaFoldDB" id="A0A9W3AA90"/>
<evidence type="ECO:0000256" key="6">
    <source>
        <dbReference type="ARBA" id="ARBA00023239"/>
    </source>
</evidence>
<dbReference type="GO" id="GO:0019934">
    <property type="term" value="P:cGMP-mediated signaling"/>
    <property type="evidence" value="ECO:0007669"/>
    <property type="project" value="TreeGrafter"/>
</dbReference>
<dbReference type="Pfam" id="PF00211">
    <property type="entry name" value="Guanylate_cyc"/>
    <property type="match status" value="1"/>
</dbReference>
<dbReference type="GO" id="GO:0004383">
    <property type="term" value="F:guanylate cyclase activity"/>
    <property type="evidence" value="ECO:0007669"/>
    <property type="project" value="UniProtKB-EC"/>
</dbReference>
<dbReference type="GO" id="GO:0008074">
    <property type="term" value="C:guanylate cyclase complex, soluble"/>
    <property type="evidence" value="ECO:0007669"/>
    <property type="project" value="TreeGrafter"/>
</dbReference>
<dbReference type="InterPro" id="IPR011644">
    <property type="entry name" value="Heme_NO-bd"/>
</dbReference>
<keyword evidence="11" id="KW-1185">Reference proteome</keyword>
<dbReference type="FunFam" id="3.30.70.1230:FF:000007">
    <property type="entry name" value="Guanylate cyclase soluble subunit alpha-3"/>
    <property type="match status" value="1"/>
</dbReference>
<dbReference type="OrthoDB" id="6127067at2759"/>
<name>A0A9W3AA90_BIOGL</name>
<sequence>MYGVIHFVVKDMIVSQFGQEALDEILSVAGLEESQHFKLFYPYEDKVLEALLGATSKCLGLPVEMVLEVFGDYFITFSLRHGYDDMLRTLGCDMTSFIQNLDSLHSLLALSYDNMVAPSFRCETQQEGLLILHYHSTRTGYYPLVKGLLSAVAREIFNQNIDIVFVSSNRELVGQGRDQEHVIFHVSIPHNSETKMSSIGIADDSRTALSPAQKQDIIFQPVTLNKEQFATAFPYHLIFDEELRLLQYGKSVARLSPVRLREGIPVNTAFTITYPRIAFTVENVCRFINAIFILTVVPRVAGEGQQNQFSMKGQMIWLKDTRLVIFVGSPRLTSLKEMKKMNIYMADIPLYDVTREMVLLYQQRSAEIDITKELDETTAELKRMSRQLELEKQRTEKLLYQMLPEKVANQLKNGEEVEAEKFDQVTVLFSDIVNFTTIAAACSPMEVVSLLNELYHRFDKMTNKHSVYKVETIGDAYMVVSGVPDKTDKHAQRVADFALDMVSLAAEVLCPDTKKPLQIRVGLHTGPVVAGVVGVKMPRYCLFGDTVNTASRMESNSVPGRIHVSETTFRALQDHGYMCRCRGDVNIKGKGVMKTYFLIGSARHTVSEPLDSHVTLTLATGDPVSEDAMKDGLKEKDPNSHRTNGYIREPQKPDPNNPISPKASGLPQNNCPNNDLDMNRSPSPSSKCNDGGGATNITWCPLLKNTSGESADFKDNTSDPRHKAADLMPPSISSTHIIKGAHLCWGVSAAAQASVKHVSLVKIVGAEAPSRYGASIKDRRINDYDVGRFPAYSKTCTLL</sequence>
<keyword evidence="5" id="KW-0342">GTP-binding</keyword>
<organism evidence="11 13">
    <name type="scientific">Biomphalaria glabrata</name>
    <name type="common">Bloodfluke planorb</name>
    <name type="synonym">Freshwater snail</name>
    <dbReference type="NCBI Taxonomy" id="6526"/>
    <lineage>
        <taxon>Eukaryota</taxon>
        <taxon>Metazoa</taxon>
        <taxon>Spiralia</taxon>
        <taxon>Lophotrochozoa</taxon>
        <taxon>Mollusca</taxon>
        <taxon>Gastropoda</taxon>
        <taxon>Heterobranchia</taxon>
        <taxon>Euthyneura</taxon>
        <taxon>Panpulmonata</taxon>
        <taxon>Hygrophila</taxon>
        <taxon>Lymnaeoidea</taxon>
        <taxon>Planorbidae</taxon>
        <taxon>Biomphalaria</taxon>
    </lineage>
</organism>
<evidence type="ECO:0000256" key="5">
    <source>
        <dbReference type="ARBA" id="ARBA00023134"/>
    </source>
</evidence>
<dbReference type="InterPro" id="IPR038158">
    <property type="entry name" value="H-NOX_domain_sf"/>
</dbReference>
<dbReference type="Gene3D" id="3.30.70.1230">
    <property type="entry name" value="Nucleotide cyclase"/>
    <property type="match status" value="1"/>
</dbReference>
<dbReference type="GO" id="GO:0020037">
    <property type="term" value="F:heme binding"/>
    <property type="evidence" value="ECO:0007669"/>
    <property type="project" value="InterPro"/>
</dbReference>
<dbReference type="GO" id="GO:0070482">
    <property type="term" value="P:response to oxygen levels"/>
    <property type="evidence" value="ECO:0007669"/>
    <property type="project" value="TreeGrafter"/>
</dbReference>
<dbReference type="Proteomes" id="UP001165740">
    <property type="component" value="Chromosome 4"/>
</dbReference>
<reference evidence="12 13" key="1">
    <citation type="submission" date="2025-04" db="UniProtKB">
        <authorList>
            <consortium name="RefSeq"/>
        </authorList>
    </citation>
    <scope>IDENTIFICATION</scope>
</reference>
<dbReference type="InterPro" id="IPR018297">
    <property type="entry name" value="A/G_cyclase_CS"/>
</dbReference>
<dbReference type="Gene3D" id="3.30.450.260">
    <property type="entry name" value="Haem NO binding associated domain"/>
    <property type="match status" value="1"/>
</dbReference>
<dbReference type="InterPro" id="IPR029787">
    <property type="entry name" value="Nucleotide_cyclase"/>
</dbReference>
<evidence type="ECO:0000313" key="11">
    <source>
        <dbReference type="Proteomes" id="UP001165740"/>
    </source>
</evidence>
<dbReference type="InterPro" id="IPR042463">
    <property type="entry name" value="HNOB_dom_associated_sf"/>
</dbReference>
<evidence type="ECO:0000256" key="7">
    <source>
        <dbReference type="ARBA" id="ARBA00023293"/>
    </source>
</evidence>
<evidence type="ECO:0000256" key="1">
    <source>
        <dbReference type="ARBA" id="ARBA00004496"/>
    </source>
</evidence>
<keyword evidence="7" id="KW-0141">cGMP biosynthesis</keyword>
<comment type="subcellular location">
    <subcellularLocation>
        <location evidence="1">Cytoplasm</location>
    </subcellularLocation>
</comment>
<feature type="compositionally biased region" description="Basic and acidic residues" evidence="9">
    <location>
        <begin position="627"/>
        <end position="640"/>
    </location>
</feature>
<evidence type="ECO:0000256" key="2">
    <source>
        <dbReference type="ARBA" id="ARBA00012202"/>
    </source>
</evidence>